<dbReference type="RefSeq" id="XP_037223512.1">
    <property type="nucleotide sequence ID" value="XM_037360627.1"/>
</dbReference>
<sequence length="183" mass="20304">MEAPQNTAGAAHAMELPSLSVFVYFLSERKLKQCPASQAFLFAGLENLFPNIEQECERSKIKVLPARPRFSISGAIWRPPPKNSLYKTMYTARHSLETFIRRLVLDHDAYPDIEFAAGTVIDVLADAADPSRLGKAVIRLDTGMVQEVPAVLIADCTGPRTGRCQMARSPRLRRGFGQPEALF</sequence>
<evidence type="ECO:0000313" key="1">
    <source>
        <dbReference type="EMBL" id="KAF7310062.1"/>
    </source>
</evidence>
<gene>
    <name evidence="1" type="ORF">MIND_00379200</name>
</gene>
<dbReference type="OrthoDB" id="10051892at2759"/>
<comment type="caution">
    <text evidence="1">The sequence shown here is derived from an EMBL/GenBank/DDBJ whole genome shotgun (WGS) entry which is preliminary data.</text>
</comment>
<dbReference type="AlphaFoldDB" id="A0A8H6T519"/>
<proteinExistence type="predicted"/>
<name>A0A8H6T519_9AGAR</name>
<reference evidence="1" key="1">
    <citation type="submission" date="2020-05" db="EMBL/GenBank/DDBJ databases">
        <title>Mycena genomes resolve the evolution of fungal bioluminescence.</title>
        <authorList>
            <person name="Tsai I.J."/>
        </authorList>
    </citation>
    <scope>NUCLEOTIDE SEQUENCE</scope>
    <source>
        <strain evidence="1">171206Taipei</strain>
    </source>
</reference>
<protein>
    <submittedName>
        <fullName evidence="1">Uncharacterized protein</fullName>
    </submittedName>
</protein>
<evidence type="ECO:0000313" key="2">
    <source>
        <dbReference type="Proteomes" id="UP000636479"/>
    </source>
</evidence>
<accession>A0A8H6T519</accession>
<organism evidence="1 2">
    <name type="scientific">Mycena indigotica</name>
    <dbReference type="NCBI Taxonomy" id="2126181"/>
    <lineage>
        <taxon>Eukaryota</taxon>
        <taxon>Fungi</taxon>
        <taxon>Dikarya</taxon>
        <taxon>Basidiomycota</taxon>
        <taxon>Agaricomycotina</taxon>
        <taxon>Agaricomycetes</taxon>
        <taxon>Agaricomycetidae</taxon>
        <taxon>Agaricales</taxon>
        <taxon>Marasmiineae</taxon>
        <taxon>Mycenaceae</taxon>
        <taxon>Mycena</taxon>
    </lineage>
</organism>
<dbReference type="EMBL" id="JACAZF010000003">
    <property type="protein sequence ID" value="KAF7310062.1"/>
    <property type="molecule type" value="Genomic_DNA"/>
</dbReference>
<dbReference type="GeneID" id="59343143"/>
<dbReference type="Proteomes" id="UP000636479">
    <property type="component" value="Unassembled WGS sequence"/>
</dbReference>
<keyword evidence="2" id="KW-1185">Reference proteome</keyword>